<evidence type="ECO:0000256" key="2">
    <source>
        <dbReference type="ARBA" id="ARBA00022669"/>
    </source>
</evidence>
<proteinExistence type="inferred from homology"/>
<dbReference type="InterPro" id="IPR002557">
    <property type="entry name" value="Chitin-bd_dom"/>
</dbReference>
<protein>
    <submittedName>
        <fullName evidence="7">Chitotriosidase-1</fullName>
    </submittedName>
</protein>
<dbReference type="InterPro" id="IPR017853">
    <property type="entry name" value="GH"/>
</dbReference>
<gene>
    <name evidence="7" type="primary">Chit1_1</name>
    <name evidence="7" type="ORF">FJT64_008938</name>
</gene>
<organism evidence="7 8">
    <name type="scientific">Amphibalanus amphitrite</name>
    <name type="common">Striped barnacle</name>
    <name type="synonym">Balanus amphitrite</name>
    <dbReference type="NCBI Taxonomy" id="1232801"/>
    <lineage>
        <taxon>Eukaryota</taxon>
        <taxon>Metazoa</taxon>
        <taxon>Ecdysozoa</taxon>
        <taxon>Arthropoda</taxon>
        <taxon>Crustacea</taxon>
        <taxon>Multicrustacea</taxon>
        <taxon>Cirripedia</taxon>
        <taxon>Thoracica</taxon>
        <taxon>Thoracicalcarea</taxon>
        <taxon>Balanomorpha</taxon>
        <taxon>Balanoidea</taxon>
        <taxon>Balanidae</taxon>
        <taxon>Amphibalaninae</taxon>
        <taxon>Amphibalanus</taxon>
    </lineage>
</organism>
<dbReference type="Gene3D" id="3.10.50.10">
    <property type="match status" value="1"/>
</dbReference>
<comment type="caution">
    <text evidence="7">The sequence shown here is derived from an EMBL/GenBank/DDBJ whole genome shotgun (WGS) entry which is preliminary data.</text>
</comment>
<name>A0A6A4VJ93_AMPAM</name>
<dbReference type="PROSITE" id="PS51910">
    <property type="entry name" value="GH18_2"/>
    <property type="match status" value="1"/>
</dbReference>
<sequence length="494" mass="53387">MKSAPRVVCFYENWARYRPPLGRFLPTNIPPHLCTHIHYVGAGVHAETLRVGPLDVFADIVTGGYRSTVELREHNPDLKVLTMIGGSGQQQDSLRAAAATAESRKQLAEAAVEFLREHDFDGLDVDWKPPHAPEDHAGLLEALRAAFDRDTTSTGRRRLLLAVELTPHPDELREHFDMERVTAAVDYANVLGYRYQVTERSVTSHHAPLRTPPGAPADAAGRDILTTLETLKQMGADMAKLNLAVPTFGMSFTLEDPRLAGLYASSSGPGAAGPITRAKGSLATYEICDKTGRRGWTAARPFPQDVGPYAAGEDQIVAFDDETSLMMKARMAREAGLGGVAVWTVSLDDFRGFCTGEPFPMIRALKAGMLGIDESGLPTTPVPPTTPAYDASDIFVCPSDGKHAASDCEHFYLCSGGQPELFSCKEGETYDEELRACRPGGRCTPQPAARVAGFGPTPTPTQSPAPSAGGRRRRPLTPRRRGPSAGPISFYTFG</sequence>
<dbReference type="SMART" id="SM00494">
    <property type="entry name" value="ChtBD2"/>
    <property type="match status" value="1"/>
</dbReference>
<dbReference type="OrthoDB" id="76388at2759"/>
<accession>A0A6A4VJ93</accession>
<evidence type="ECO:0000256" key="3">
    <source>
        <dbReference type="ARBA" id="ARBA00023157"/>
    </source>
</evidence>
<keyword evidence="2" id="KW-0147">Chitin-binding</keyword>
<evidence type="ECO:0000256" key="4">
    <source>
        <dbReference type="SAM" id="MobiDB-lite"/>
    </source>
</evidence>
<evidence type="ECO:0000313" key="8">
    <source>
        <dbReference type="Proteomes" id="UP000440578"/>
    </source>
</evidence>
<dbReference type="SUPFAM" id="SSF54556">
    <property type="entry name" value="Chitinase insertion domain"/>
    <property type="match status" value="1"/>
</dbReference>
<evidence type="ECO:0000259" key="6">
    <source>
        <dbReference type="PROSITE" id="PS51910"/>
    </source>
</evidence>
<feature type="domain" description="Chitin-binding type-2" evidence="5">
    <location>
        <begin position="394"/>
        <end position="445"/>
    </location>
</feature>
<dbReference type="PANTHER" id="PTHR11177">
    <property type="entry name" value="CHITINASE"/>
    <property type="match status" value="1"/>
</dbReference>
<dbReference type="GO" id="GO:0006032">
    <property type="term" value="P:chitin catabolic process"/>
    <property type="evidence" value="ECO:0007669"/>
    <property type="project" value="TreeGrafter"/>
</dbReference>
<dbReference type="InterPro" id="IPR001223">
    <property type="entry name" value="Glyco_hydro18_cat"/>
</dbReference>
<dbReference type="AlphaFoldDB" id="A0A6A4VJ93"/>
<dbReference type="SUPFAM" id="SSF57625">
    <property type="entry name" value="Invertebrate chitin-binding proteins"/>
    <property type="match status" value="1"/>
</dbReference>
<dbReference type="PANTHER" id="PTHR11177:SF399">
    <property type="entry name" value="CHITINASE 6, ISOFORM C"/>
    <property type="match status" value="1"/>
</dbReference>
<evidence type="ECO:0000313" key="7">
    <source>
        <dbReference type="EMBL" id="KAF0293169.1"/>
    </source>
</evidence>
<dbReference type="Pfam" id="PF00704">
    <property type="entry name" value="Glyco_hydro_18"/>
    <property type="match status" value="1"/>
</dbReference>
<dbReference type="EMBL" id="VIIS01001765">
    <property type="protein sequence ID" value="KAF0293169.1"/>
    <property type="molecule type" value="Genomic_DNA"/>
</dbReference>
<comment type="similarity">
    <text evidence="1">Belongs to the glycosyl hydrolase 18 family. Chitinase class II subfamily.</text>
</comment>
<dbReference type="Gene3D" id="3.20.20.80">
    <property type="entry name" value="Glycosidases"/>
    <property type="match status" value="1"/>
</dbReference>
<dbReference type="InterPro" id="IPR029070">
    <property type="entry name" value="Chitinase_insertion_sf"/>
</dbReference>
<keyword evidence="3" id="KW-1015">Disulfide bond</keyword>
<dbReference type="Proteomes" id="UP000440578">
    <property type="component" value="Unassembled WGS sequence"/>
</dbReference>
<dbReference type="GO" id="GO:0008061">
    <property type="term" value="F:chitin binding"/>
    <property type="evidence" value="ECO:0007669"/>
    <property type="project" value="UniProtKB-KW"/>
</dbReference>
<evidence type="ECO:0000256" key="1">
    <source>
        <dbReference type="ARBA" id="ARBA00009121"/>
    </source>
</evidence>
<dbReference type="FunFam" id="3.10.50.10:FF:000001">
    <property type="entry name" value="Chitinase 3-like 1"/>
    <property type="match status" value="1"/>
</dbReference>
<dbReference type="SUPFAM" id="SSF51445">
    <property type="entry name" value="(Trans)glycosidases"/>
    <property type="match status" value="1"/>
</dbReference>
<feature type="region of interest" description="Disordered" evidence="4">
    <location>
        <begin position="448"/>
        <end position="494"/>
    </location>
</feature>
<dbReference type="Gene3D" id="2.170.140.10">
    <property type="entry name" value="Chitin binding domain"/>
    <property type="match status" value="1"/>
</dbReference>
<keyword evidence="8" id="KW-1185">Reference proteome</keyword>
<dbReference type="GO" id="GO:0004568">
    <property type="term" value="F:chitinase activity"/>
    <property type="evidence" value="ECO:0007669"/>
    <property type="project" value="TreeGrafter"/>
</dbReference>
<dbReference type="InterPro" id="IPR050314">
    <property type="entry name" value="Glycosyl_Hydrlase_18"/>
</dbReference>
<feature type="domain" description="GH18" evidence="6">
    <location>
        <begin position="5"/>
        <end position="372"/>
    </location>
</feature>
<evidence type="ECO:0000259" key="5">
    <source>
        <dbReference type="PROSITE" id="PS50940"/>
    </source>
</evidence>
<dbReference type="SMART" id="SM00636">
    <property type="entry name" value="Glyco_18"/>
    <property type="match status" value="1"/>
</dbReference>
<reference evidence="7 8" key="1">
    <citation type="submission" date="2019-07" db="EMBL/GenBank/DDBJ databases">
        <title>Draft genome assembly of a fouling barnacle, Amphibalanus amphitrite (Darwin, 1854): The first reference genome for Thecostraca.</title>
        <authorList>
            <person name="Kim W."/>
        </authorList>
    </citation>
    <scope>NUCLEOTIDE SEQUENCE [LARGE SCALE GENOMIC DNA]</scope>
    <source>
        <strain evidence="7">SNU_AA5</strain>
        <tissue evidence="7">Soma without cirri and trophi</tissue>
    </source>
</reference>
<dbReference type="GO" id="GO:0005576">
    <property type="term" value="C:extracellular region"/>
    <property type="evidence" value="ECO:0007669"/>
    <property type="project" value="InterPro"/>
</dbReference>
<dbReference type="GO" id="GO:0005975">
    <property type="term" value="P:carbohydrate metabolic process"/>
    <property type="evidence" value="ECO:0007669"/>
    <property type="project" value="InterPro"/>
</dbReference>
<feature type="compositionally biased region" description="Basic residues" evidence="4">
    <location>
        <begin position="470"/>
        <end position="482"/>
    </location>
</feature>
<dbReference type="InterPro" id="IPR036508">
    <property type="entry name" value="Chitin-bd_dom_sf"/>
</dbReference>
<dbReference type="PROSITE" id="PS50940">
    <property type="entry name" value="CHIT_BIND_II"/>
    <property type="match status" value="1"/>
</dbReference>
<dbReference type="InterPro" id="IPR011583">
    <property type="entry name" value="Chitinase_II/V-like_cat"/>
</dbReference>
<dbReference type="Pfam" id="PF01607">
    <property type="entry name" value="CBM_14"/>
    <property type="match status" value="1"/>
</dbReference>